<evidence type="ECO:0000259" key="4">
    <source>
        <dbReference type="Pfam" id="PF01494"/>
    </source>
</evidence>
<comment type="cofactor">
    <cofactor evidence="1">
        <name>FAD</name>
        <dbReference type="ChEBI" id="CHEBI:57692"/>
    </cofactor>
</comment>
<dbReference type="EMBL" id="BAPV01000004">
    <property type="protein sequence ID" value="GBQ85779.1"/>
    <property type="molecule type" value="Genomic_DNA"/>
</dbReference>
<evidence type="ECO:0000256" key="2">
    <source>
        <dbReference type="ARBA" id="ARBA00022630"/>
    </source>
</evidence>
<keyword evidence="2" id="KW-0285">Flavoprotein</keyword>
<keyword evidence="3" id="KW-0274">FAD</keyword>
<feature type="domain" description="FAD-binding" evidence="4">
    <location>
        <begin position="4"/>
        <end position="358"/>
    </location>
</feature>
<dbReference type="PANTHER" id="PTHR43004:SF19">
    <property type="entry name" value="BINDING MONOOXYGENASE, PUTATIVE (JCVI)-RELATED"/>
    <property type="match status" value="1"/>
</dbReference>
<dbReference type="InterPro" id="IPR050641">
    <property type="entry name" value="RIFMO-like"/>
</dbReference>
<evidence type="ECO:0000256" key="1">
    <source>
        <dbReference type="ARBA" id="ARBA00001974"/>
    </source>
</evidence>
<keyword evidence="6" id="KW-1185">Reference proteome</keyword>
<gene>
    <name evidence="5" type="ORF">AA0535_0853</name>
</gene>
<dbReference type="SUPFAM" id="SSF51905">
    <property type="entry name" value="FAD/NAD(P)-binding domain"/>
    <property type="match status" value="1"/>
</dbReference>
<dbReference type="Gene3D" id="3.40.30.120">
    <property type="match status" value="1"/>
</dbReference>
<accession>A0ABQ0Q019</accession>
<dbReference type="RefSeq" id="WP_264814640.1">
    <property type="nucleotide sequence ID" value="NZ_BAPV01000004.1"/>
</dbReference>
<sequence>MKHTDVVIVGAGPVGLLLALELERAGASCVVLEAREQQEEVQKALSVGPLGAEALMRRGMGPELDALEARSQALMAPFLSGSGGGWRQSGKEGRRFAGHFAGISLLSQEQDRQRPTRLIDQRHLQGALQDEVERRGIMLRRPCRVTGVEEGQEALILTFTREDGQVERIACRYAVGCDGARSTLRKLGGFAFPGTDPTLSFYQVFVAFDGAHAVRPAGWQMQPGGVMAYGPIPERLFLVDYSGPPPEGQTIPTQMQVEAAIERVCGRGMKLSAYRGGRCWTDHTRLVDQYRQGRIFLAGDAAHIHPPFGGQGLGLGLVDAANLGWKLGAVLSGRMPETLLDSYEQERRSVARDVLDNTRAQTALMRPDPQSRALHALMAEMLSRDEPCAALGARMRGYTMHYDTIAHSADCPALGTLPGDQVLPDGRSVFGLMQQGAGVLLVPDQAIHAFQGLTIPGNLVLASWHEAFVWLLRPDGCLVWQGAPQERASLNTALVRWFGASLDA</sequence>
<evidence type="ECO:0000256" key="3">
    <source>
        <dbReference type="ARBA" id="ARBA00022827"/>
    </source>
</evidence>
<reference evidence="5" key="1">
    <citation type="submission" date="2013-04" db="EMBL/GenBank/DDBJ databases">
        <title>The genome sequencing project of 58 acetic acid bacteria.</title>
        <authorList>
            <person name="Okamoto-Kainuma A."/>
            <person name="Ishikawa M."/>
            <person name="Umino S."/>
            <person name="Koizumi Y."/>
            <person name="Shiwa Y."/>
            <person name="Yoshikawa H."/>
            <person name="Matsutani M."/>
            <person name="Matsushita K."/>
        </authorList>
    </citation>
    <scope>NUCLEOTIDE SEQUENCE</scope>
    <source>
        <strain evidence="5">NRIC 0535</strain>
    </source>
</reference>
<dbReference type="Proteomes" id="UP001062776">
    <property type="component" value="Unassembled WGS sequence"/>
</dbReference>
<evidence type="ECO:0000313" key="6">
    <source>
        <dbReference type="Proteomes" id="UP001062776"/>
    </source>
</evidence>
<dbReference type="Pfam" id="PF21274">
    <property type="entry name" value="Rng_hyd_C"/>
    <property type="match status" value="1"/>
</dbReference>
<dbReference type="PANTHER" id="PTHR43004">
    <property type="entry name" value="TRK SYSTEM POTASSIUM UPTAKE PROTEIN"/>
    <property type="match status" value="1"/>
</dbReference>
<dbReference type="Pfam" id="PF01494">
    <property type="entry name" value="FAD_binding_3"/>
    <property type="match status" value="1"/>
</dbReference>
<dbReference type="InterPro" id="IPR036188">
    <property type="entry name" value="FAD/NAD-bd_sf"/>
</dbReference>
<dbReference type="Gene3D" id="3.50.50.60">
    <property type="entry name" value="FAD/NAD(P)-binding domain"/>
    <property type="match status" value="2"/>
</dbReference>
<evidence type="ECO:0000313" key="5">
    <source>
        <dbReference type="EMBL" id="GBQ85779.1"/>
    </source>
</evidence>
<protein>
    <submittedName>
        <fullName evidence="5">2-polyprenyl-6-methoxyphenol hydroxylase</fullName>
    </submittedName>
</protein>
<dbReference type="InterPro" id="IPR002938">
    <property type="entry name" value="FAD-bd"/>
</dbReference>
<organism evidence="5 6">
    <name type="scientific">Asaia krungthepensis NRIC 0535</name>
    <dbReference type="NCBI Taxonomy" id="1307925"/>
    <lineage>
        <taxon>Bacteria</taxon>
        <taxon>Pseudomonadati</taxon>
        <taxon>Pseudomonadota</taxon>
        <taxon>Alphaproteobacteria</taxon>
        <taxon>Acetobacterales</taxon>
        <taxon>Acetobacteraceae</taxon>
        <taxon>Asaia</taxon>
    </lineage>
</organism>
<name>A0ABQ0Q019_9PROT</name>
<comment type="caution">
    <text evidence="5">The sequence shown here is derived from an EMBL/GenBank/DDBJ whole genome shotgun (WGS) entry which is preliminary data.</text>
</comment>
<dbReference type="PRINTS" id="PR00420">
    <property type="entry name" value="RNGMNOXGNASE"/>
</dbReference>
<proteinExistence type="predicted"/>